<accession>A0ABU1LB07</accession>
<dbReference type="RefSeq" id="WP_309804016.1">
    <property type="nucleotide sequence ID" value="NZ_JAVDQS010000002.1"/>
</dbReference>
<dbReference type="NCBIfam" id="TIGR04183">
    <property type="entry name" value="Por_Secre_tail"/>
    <property type="match status" value="1"/>
</dbReference>
<reference evidence="4 5" key="1">
    <citation type="submission" date="2023-07" db="EMBL/GenBank/DDBJ databases">
        <title>Sorghum-associated microbial communities from plants grown in Nebraska, USA.</title>
        <authorList>
            <person name="Schachtman D."/>
        </authorList>
    </citation>
    <scope>NUCLEOTIDE SEQUENCE [LARGE SCALE GENOMIC DNA]</scope>
    <source>
        <strain evidence="4 5">DS1709</strain>
    </source>
</reference>
<feature type="domain" description="Secretion system C-terminal sorting" evidence="3">
    <location>
        <begin position="459"/>
        <end position="520"/>
    </location>
</feature>
<evidence type="ECO:0000256" key="2">
    <source>
        <dbReference type="SAM" id="SignalP"/>
    </source>
</evidence>
<comment type="caution">
    <text evidence="4">The sequence shown here is derived from an EMBL/GenBank/DDBJ whole genome shotgun (WGS) entry which is preliminary data.</text>
</comment>
<keyword evidence="5" id="KW-1185">Reference proteome</keyword>
<evidence type="ECO:0000259" key="3">
    <source>
        <dbReference type="Pfam" id="PF18962"/>
    </source>
</evidence>
<dbReference type="InterPro" id="IPR005046">
    <property type="entry name" value="DUF285"/>
</dbReference>
<keyword evidence="1 2" id="KW-0732">Signal</keyword>
<proteinExistence type="predicted"/>
<evidence type="ECO:0000256" key="1">
    <source>
        <dbReference type="ARBA" id="ARBA00022729"/>
    </source>
</evidence>
<evidence type="ECO:0000313" key="5">
    <source>
        <dbReference type="Proteomes" id="UP001184853"/>
    </source>
</evidence>
<dbReference type="Pfam" id="PF18962">
    <property type="entry name" value="Por_Secre_tail"/>
    <property type="match status" value="1"/>
</dbReference>
<gene>
    <name evidence="4" type="ORF">J2781_000792</name>
</gene>
<dbReference type="Pfam" id="PF03382">
    <property type="entry name" value="DUF285"/>
    <property type="match status" value="2"/>
</dbReference>
<evidence type="ECO:0000313" key="4">
    <source>
        <dbReference type="EMBL" id="MDR6403877.1"/>
    </source>
</evidence>
<protein>
    <submittedName>
        <fullName evidence="4">Surface protein</fullName>
    </submittedName>
</protein>
<feature type="signal peptide" evidence="2">
    <location>
        <begin position="1"/>
        <end position="29"/>
    </location>
</feature>
<organism evidence="4 5">
    <name type="scientific">Chryseobacterium geocarposphaerae</name>
    <dbReference type="NCBI Taxonomy" id="1416776"/>
    <lineage>
        <taxon>Bacteria</taxon>
        <taxon>Pseudomonadati</taxon>
        <taxon>Bacteroidota</taxon>
        <taxon>Flavobacteriia</taxon>
        <taxon>Flavobacteriales</taxon>
        <taxon>Weeksellaceae</taxon>
        <taxon>Chryseobacterium group</taxon>
        <taxon>Chryseobacterium</taxon>
    </lineage>
</organism>
<feature type="chain" id="PRO_5045842724" evidence="2">
    <location>
        <begin position="30"/>
        <end position="527"/>
    </location>
</feature>
<name>A0ABU1LB07_9FLAO</name>
<dbReference type="EMBL" id="JAVDQS010000002">
    <property type="protein sequence ID" value="MDR6403877.1"/>
    <property type="molecule type" value="Genomic_DNA"/>
</dbReference>
<dbReference type="Proteomes" id="UP001184853">
    <property type="component" value="Unassembled WGS sequence"/>
</dbReference>
<dbReference type="InterPro" id="IPR026444">
    <property type="entry name" value="Secre_tail"/>
</dbReference>
<sequence length="527" mass="59201">MHKKLPSANMFKKFLILALCSLLFQITKAQNEFITIWQPGLPHTMPLINIDAPSQATSNQIWFPGIGENYTITWEEVGYPSHNGTMTDVTSTSQVLIDFGNPLNDASSATYRVKVSNGNGVFRQIRFGVPTIITLPDNLYPMWTIYGSADKILEIEQWGNISWESMNSAFSNCRLMQLTAIDSPDLSNVTDAAFMFFNAHNFLGAPSMQNWDTSHIQDFKFMFAHEGDYPAGIDNFDTPYITNWNTSAAINFNSMFLKRKNFNQPLNTWNTSNATDMAWMFANCLKFNQRLDSWDTSKVTNMSFMFHFIPVFNQSLKIWNTSNVVNFGHIFHGCTSFNQNLDTWDLTKTTRTDMMFTGASSFNQSLASWNLAVLNEASGFLSNSGLSCENYSKTLVGWADNPNTANNVDMGFVIPLQYATNAVNKRNILISKGWSFNGDVPGSCILAASEVGLRKKRSIYPNPAQDNIHIEDMHDAQSFKILDASGRIVDSGKTDSEMINVSALPKGNYILQIVSKGNVENFKFIKK</sequence>